<dbReference type="EMBL" id="MW580850">
    <property type="protein sequence ID" value="QRM16443.1"/>
    <property type="molecule type" value="Genomic_DNA"/>
</dbReference>
<gene>
    <name evidence="1" type="primary">ORF18</name>
</gene>
<organism evidence="1">
    <name type="scientific">Anguillid herpesvirus 1</name>
    <dbReference type="NCBI Taxonomy" id="150286"/>
    <lineage>
        <taxon>Viruses</taxon>
        <taxon>Duplodnaviria</taxon>
        <taxon>Heunggongvirae</taxon>
        <taxon>Peploviricota</taxon>
        <taxon>Herviviricetes</taxon>
        <taxon>Herpesvirales</taxon>
        <taxon>Alloherpesviridae</taxon>
        <taxon>Cyvirus</taxon>
        <taxon>Cyvirus anguillidallo1</taxon>
    </lineage>
</organism>
<proteinExistence type="predicted"/>
<reference evidence="1" key="1">
    <citation type="journal article" date="2021" name="Microorganisms">
        <title>Genomes of Anguillid Herpesvirus 1 Strains Reveal Evolutionary Disparities and Low Genetic Diversity in the Genus Cyprinivirus.</title>
        <authorList>
            <person name="Donohoe O."/>
            <person name="Zhang H."/>
            <person name="Delrez N."/>
            <person name="Gao Y."/>
            <person name="Suarez N.M."/>
            <person name="Davison A.J."/>
            <person name="Vanderplasschen A."/>
        </authorList>
    </citation>
    <scope>NUCLEOTIDE SEQUENCE</scope>
    <source>
        <strain evidence="1">DK-2008-50-66-1</strain>
    </source>
</reference>
<evidence type="ECO:0000313" key="1">
    <source>
        <dbReference type="EMBL" id="QRM16443.1"/>
    </source>
</evidence>
<reference evidence="1" key="2">
    <citation type="submission" date="2021-02" db="EMBL/GenBank/DDBJ databases">
        <authorList>
            <person name="Vanderplasschen A.F.C."/>
            <person name="Davison A.J."/>
        </authorList>
    </citation>
    <scope>NUCLEOTIDE SEQUENCE</scope>
    <source>
        <strain evidence="1">DK-2008-50-66-1</strain>
    </source>
</reference>
<accession>A0A8E5AKN7</accession>
<sequence length="2058" mass="234085">MIEVITVSSLSPIVENSSGSMMAENVGDWPDDLYKRLTPVTVAYRGTHKPIFNEPDYDLTLDETEMQKTAPQGWCKDDVNGSTVRIWFDAWLQTHRPKDMLISWGPSVNKAAFSTENNRWWCNEPGPLHLREGPDFKVLWVKTDVLPGVKRPIAEIVESDRLIVVSAPTATTAAAVLLTLMKARALVNMFVPDRELAMAMIAISQDEPMTLITTPTGEEYWTSFAIDTFGQCKRLNVQPSQPTRFIQPFIEERTVLNGTAAPQNVWRHEWGYDPRDDPHYPPLKHHRGTMTWLHRPVCYKTTFENKVDGSFHPYDIRVGPVHINRVIPVTVDVWDRGPILISANWYRSDADGGPEGPPEPPQPFTTVEEDLLVSAGHGLPNQTTELDMERTFKSHEVGRIALFACPVFIPQRWSYSIYLDCVRNDEDETDTLIDAGVAHVQPSGTTVLIQQNDPSGIIFAAGVIDAIQREKELTSVKLSPFLLKYAPLFVAVGAVWEWKGVSFLIETRDFNRNPDVAADMLQMVTLPVSVASRRATATEGVGIDSEASLSQLHREQTVESVLRKHFLNAEVHTDPYSDLGLQFERECLPHDPLVERSTWCVLQPILKRRRTTVVNPVRTGPIANDTDTVTLHHGQLFYGNDENRDRLISLYLEPVPHPPLDRLYAFVKPRKYKAGPINYTMLEAQHPKQPYPTIQQSLVMRRPEPCPLSLQQGGRSAVDLVQLFRRDEWGKPATPRDASEWCASNRWCGVLACSEWSPENLGTFYFEPDRLWKQIFSEKTLTGFQERMMTRPNNELLFEPLMLGLIISMCRLTDSILELWAGCMNRHYTEFVPQKASQSVNPQYNLKRRPADKEPFHTVRDFLDWAEECEPPEWVQDCPPITAHVAQATTKKFPHIVNELIKRGYADHHGTYSYYAIPNDDWLLLGAFVSIKLHRSSWASLPDFQHLIKCADRLLNNPSMIEPVPPYLLYDPVREGLNHHPCSAIECAVRLLATQCSWLKTGVGEYALVYFSDSAISYPDSVKKTPENLRASELRIFVTVLLGCADRLKMEAQEQELAVRVEPVLRRAYERYTFDPTLRTIIPDLLSLTDEDVWRLVGMFIAPIALYRLVPRSEVTLPTDGPCGGFIYKLVDRIRPLQPITQLVFLRSDGLKETVKIVTDVGGPNDAATIVLTAGEVTTKTVRLLAKPPTVTQPSIPPPPQKTTTLSWTNWWLYKPDIFRPVYLPSLWEPRLSVKWKTPTRLCVVKYWEKDRDKVWTLSLPDHITEFLHHATVLNARFKLEWTFNSVELQPGPREPVSVQRWAADHAPGHPLVYPFALTVSSHSIKLNKLDRTYTTSETTEGVQLAAYAKWHETQTLPFGPEMDSEEELGKLLAIKFSAAPDEVKQAYLNRFRSKVIFEANAMRHMFTTILLRPYESLGQIRAELHNVIPSMGRWLLVSLTPLANTFTHARWTVTTDPRNLTQVEIACRHSAWKPLLLNVCLGINKFCPLPLNEPGLLVIRLPDPQLLNETLEACLILNCALNPAWRTFMIQTPTSEGVEISRSFLEKLPFIREVRTLEPANEFTWSIAIDDAARKFPIFYPRLRTDQNADTGGEGNGTGEEMEVTWTVYDPTTIRKPDFNRSIVVQYKPENKWVLGALKAAFNKDKSQRRCLFFQGYDSGKVTRLPDRTTIANGHIEVIPFWIHLQPDMDDLFKFQFGGEGIQVNVRGVTRLGPTTLRFDQKPDYASFFSPKYAIPGKESELGWRVIDLASKDGHDFFFTLDAGREHLDTMEWKLTGANVAGRFVGRDSRTWDHQYTAVKARAIVTAEPDKWGWLTVAEAAELNPVFFCRALHGGWTNPVWDDMARGKTAKTVIELMLPFIEMLQRSWPGGTHSFEKSVYYEKLSIPKRRTSPASVISLDRVTMHPVDVYIVIKPYPEEPVPPHRPREELVFRMTEGVPLFLVTQDMVVQALVRCFAMTLFDIAISEVPGCDDWDQGINPQTGEHVLNDHIRSAESIIGCTFTHISLNVSANDELSRAVTPSLTVWQQYDPHSGLSVEHVRTLQSIRDRHNQRNELI</sequence>
<name>A0A8E5AKN7_9VIRU</name>
<protein>
    <submittedName>
        <fullName evidence="1">Protein ORF18</fullName>
    </submittedName>
</protein>